<dbReference type="GeneID" id="14870203"/>
<dbReference type="GO" id="GO:0050660">
    <property type="term" value="F:flavin adenine dinucleotide binding"/>
    <property type="evidence" value="ECO:0007669"/>
    <property type="project" value="InterPro"/>
</dbReference>
<dbReference type="PANTHER" id="PTHR10961">
    <property type="entry name" value="PEROXISOMAL SARCOSINE OXIDASE"/>
    <property type="match status" value="1"/>
</dbReference>
<sequence length="455" mass="51275">MYHTGSIIRRLKSLKSHIETSQQESAINQDFEEQQKKKKKNKDTSQQDHHGEEEDETYDVIVVGGGITGTSSAYLLAKSGLKVLLLEQFEKMHSNGSSHGDGRIIRYSYPEDIYVKLSKIAYPLWAQVEKESKQKLIHITGGLDFGAFDEEALRQLLIAYDNNKISYSILGYKEANKRFPQYKFDKETLIVYQPDSGVVFASKAVGALWSLAQKYGATLFDKTKVDTITVENDNMVTVKTLDQKTFVAKKIVLAAGGWINDLLLRSQLGLRIPVNISMEKVFYYQPKQSTATTTTTTIDYTMYSNPVTINYAGKDLIYYSLPQIDIPGVKVGYHHSGPVLDSMDSPKPEYPQEYQDMVSGFVGKYMPGLNNKLDSNTKTLLCHYTNTSDFHFIIDRHPSHRNIIIASPCSGHGFKFGPAIGQIVLDLVMDIDTPIPLDDFSLKRFKSNIYKRIGA</sequence>
<evidence type="ECO:0000256" key="2">
    <source>
        <dbReference type="ARBA" id="ARBA00010989"/>
    </source>
</evidence>
<name>F4Q1W7_CACFS</name>
<dbReference type="Gene3D" id="3.50.50.60">
    <property type="entry name" value="FAD/NAD(P)-binding domain"/>
    <property type="match status" value="1"/>
</dbReference>
<organism evidence="8 9">
    <name type="scientific">Cavenderia fasciculata</name>
    <name type="common">Slime mold</name>
    <name type="synonym">Dictyostelium fasciculatum</name>
    <dbReference type="NCBI Taxonomy" id="261658"/>
    <lineage>
        <taxon>Eukaryota</taxon>
        <taxon>Amoebozoa</taxon>
        <taxon>Evosea</taxon>
        <taxon>Eumycetozoa</taxon>
        <taxon>Dictyostelia</taxon>
        <taxon>Acytosteliales</taxon>
        <taxon>Cavenderiaceae</taxon>
        <taxon>Cavenderia</taxon>
    </lineage>
</organism>
<dbReference type="OrthoDB" id="424974at2759"/>
<evidence type="ECO:0000256" key="4">
    <source>
        <dbReference type="ARBA" id="ARBA00022827"/>
    </source>
</evidence>
<dbReference type="GO" id="GO:0008115">
    <property type="term" value="F:sarcosine oxidase activity"/>
    <property type="evidence" value="ECO:0007669"/>
    <property type="project" value="TreeGrafter"/>
</dbReference>
<dbReference type="RefSeq" id="XP_004356879.1">
    <property type="nucleotide sequence ID" value="XM_004356826.1"/>
</dbReference>
<dbReference type="Gene3D" id="3.30.9.10">
    <property type="entry name" value="D-Amino Acid Oxidase, subunit A, domain 2"/>
    <property type="match status" value="1"/>
</dbReference>
<dbReference type="PANTHER" id="PTHR10961:SF7">
    <property type="entry name" value="FAD DEPENDENT OXIDOREDUCTASE DOMAIN-CONTAINING PROTEIN"/>
    <property type="match status" value="1"/>
</dbReference>
<evidence type="ECO:0000313" key="8">
    <source>
        <dbReference type="EMBL" id="EGG17987.1"/>
    </source>
</evidence>
<evidence type="ECO:0000256" key="3">
    <source>
        <dbReference type="ARBA" id="ARBA00022630"/>
    </source>
</evidence>
<dbReference type="STRING" id="1054147.F4Q1W7"/>
<keyword evidence="9" id="KW-1185">Reference proteome</keyword>
<evidence type="ECO:0000256" key="5">
    <source>
        <dbReference type="ARBA" id="ARBA00023002"/>
    </source>
</evidence>
<gene>
    <name evidence="8" type="ORF">DFA_06653</name>
</gene>
<comment type="cofactor">
    <cofactor evidence="1">
        <name>FAD</name>
        <dbReference type="ChEBI" id="CHEBI:57692"/>
    </cofactor>
</comment>
<dbReference type="AlphaFoldDB" id="F4Q1W7"/>
<evidence type="ECO:0000313" key="9">
    <source>
        <dbReference type="Proteomes" id="UP000007797"/>
    </source>
</evidence>
<reference evidence="9" key="1">
    <citation type="journal article" date="2011" name="Genome Res.">
        <title>Phylogeny-wide analysis of social amoeba genomes highlights ancient origins for complex intercellular communication.</title>
        <authorList>
            <person name="Heidel A.J."/>
            <person name="Lawal H.M."/>
            <person name="Felder M."/>
            <person name="Schilde C."/>
            <person name="Helps N.R."/>
            <person name="Tunggal B."/>
            <person name="Rivero F."/>
            <person name="John U."/>
            <person name="Schleicher M."/>
            <person name="Eichinger L."/>
            <person name="Platzer M."/>
            <person name="Noegel A.A."/>
            <person name="Schaap P."/>
            <person name="Gloeckner G."/>
        </authorList>
    </citation>
    <scope>NUCLEOTIDE SEQUENCE [LARGE SCALE GENOMIC DNA]</scope>
    <source>
        <strain evidence="9">SH3</strain>
    </source>
</reference>
<feature type="region of interest" description="Disordered" evidence="6">
    <location>
        <begin position="18"/>
        <end position="55"/>
    </location>
</feature>
<dbReference type="OMA" id="WPMLWAH"/>
<accession>F4Q1W7</accession>
<feature type="compositionally biased region" description="Basic and acidic residues" evidence="6">
    <location>
        <begin position="42"/>
        <end position="52"/>
    </location>
</feature>
<feature type="compositionally biased region" description="Polar residues" evidence="6">
    <location>
        <begin position="19"/>
        <end position="28"/>
    </location>
</feature>
<evidence type="ECO:0000259" key="7">
    <source>
        <dbReference type="Pfam" id="PF01266"/>
    </source>
</evidence>
<evidence type="ECO:0000256" key="6">
    <source>
        <dbReference type="SAM" id="MobiDB-lite"/>
    </source>
</evidence>
<dbReference type="InterPro" id="IPR045170">
    <property type="entry name" value="MTOX"/>
</dbReference>
<proteinExistence type="inferred from homology"/>
<dbReference type="Pfam" id="PF01266">
    <property type="entry name" value="DAO"/>
    <property type="match status" value="1"/>
</dbReference>
<dbReference type="SUPFAM" id="SSF54373">
    <property type="entry name" value="FAD-linked reductases, C-terminal domain"/>
    <property type="match status" value="1"/>
</dbReference>
<dbReference type="KEGG" id="dfa:DFA_06653"/>
<evidence type="ECO:0000256" key="1">
    <source>
        <dbReference type="ARBA" id="ARBA00001974"/>
    </source>
</evidence>
<protein>
    <recommendedName>
        <fullName evidence="7">FAD dependent oxidoreductase domain-containing protein</fullName>
    </recommendedName>
</protein>
<dbReference type="EMBL" id="GL883020">
    <property type="protein sequence ID" value="EGG17987.1"/>
    <property type="molecule type" value="Genomic_DNA"/>
</dbReference>
<comment type="similarity">
    <text evidence="2">Belongs to the MSOX/MTOX family.</text>
</comment>
<keyword evidence="3" id="KW-0285">Flavoprotein</keyword>
<dbReference type="NCBIfam" id="NF008425">
    <property type="entry name" value="PRK11259.1"/>
    <property type="match status" value="1"/>
</dbReference>
<keyword evidence="4" id="KW-0274">FAD</keyword>
<dbReference type="Proteomes" id="UP000007797">
    <property type="component" value="Unassembled WGS sequence"/>
</dbReference>
<dbReference type="InterPro" id="IPR036188">
    <property type="entry name" value="FAD/NAD-bd_sf"/>
</dbReference>
<feature type="domain" description="FAD dependent oxidoreductase" evidence="7">
    <location>
        <begin position="59"/>
        <end position="426"/>
    </location>
</feature>
<keyword evidence="5" id="KW-0560">Oxidoreductase</keyword>
<dbReference type="SUPFAM" id="SSF51905">
    <property type="entry name" value="FAD/NAD(P)-binding domain"/>
    <property type="match status" value="1"/>
</dbReference>
<dbReference type="InterPro" id="IPR006076">
    <property type="entry name" value="FAD-dep_OxRdtase"/>
</dbReference>